<evidence type="ECO:0000256" key="3">
    <source>
        <dbReference type="ARBA" id="ARBA00022989"/>
    </source>
</evidence>
<proteinExistence type="inferred from homology"/>
<dbReference type="InterPro" id="IPR023395">
    <property type="entry name" value="MCP_dom_sf"/>
</dbReference>
<gene>
    <name evidence="7" type="ORF">SERLADRAFT_381420</name>
</gene>
<dbReference type="EMBL" id="GL945431">
    <property type="protein sequence ID" value="EGO27143.1"/>
    <property type="molecule type" value="Genomic_DNA"/>
</dbReference>
<reference evidence="7" key="1">
    <citation type="submission" date="2011-04" db="EMBL/GenBank/DDBJ databases">
        <title>Evolution of plant cell wall degrading machinery underlies the functional diversity of forest fungi.</title>
        <authorList>
            <consortium name="US DOE Joint Genome Institute (JGI-PGF)"/>
            <person name="Eastwood D.C."/>
            <person name="Floudas D."/>
            <person name="Binder M."/>
            <person name="Majcherczyk A."/>
            <person name="Schneider P."/>
            <person name="Aerts A."/>
            <person name="Asiegbu F.O."/>
            <person name="Baker S.E."/>
            <person name="Barry K."/>
            <person name="Bendiksby M."/>
            <person name="Blumentritt M."/>
            <person name="Coutinho P.M."/>
            <person name="Cullen D."/>
            <person name="Cullen D."/>
            <person name="Gathman A."/>
            <person name="Goodell B."/>
            <person name="Henrissat B."/>
            <person name="Ihrmark K."/>
            <person name="Kauserud H."/>
            <person name="Kohler A."/>
            <person name="LaButti K."/>
            <person name="Lapidus A."/>
            <person name="Lavin J.L."/>
            <person name="Lee Y.-H."/>
            <person name="Lindquist E."/>
            <person name="Lilly W."/>
            <person name="Lucas S."/>
            <person name="Morin E."/>
            <person name="Murat C."/>
            <person name="Oguiza J.A."/>
            <person name="Park J."/>
            <person name="Pisabarro A.G."/>
            <person name="Riley R."/>
            <person name="Rosling A."/>
            <person name="Salamov A."/>
            <person name="Schmidt O."/>
            <person name="Schmutz J."/>
            <person name="Skrede I."/>
            <person name="Stenlid J."/>
            <person name="Wiebenga A."/>
            <person name="Xie X."/>
            <person name="Kues U."/>
            <person name="Hibbett D.S."/>
            <person name="Hoffmeister D."/>
            <person name="Hogberg N."/>
            <person name="Martin F."/>
            <person name="Grigoriev I.V."/>
            <person name="Watkinson S.C."/>
        </authorList>
    </citation>
    <scope>NUCLEOTIDE SEQUENCE</scope>
    <source>
        <strain evidence="7">S7.9</strain>
    </source>
</reference>
<dbReference type="InterPro" id="IPR018108">
    <property type="entry name" value="MCP_transmembrane"/>
</dbReference>
<dbReference type="GO" id="GO:0005739">
    <property type="term" value="C:mitochondrion"/>
    <property type="evidence" value="ECO:0007669"/>
    <property type="project" value="TreeGrafter"/>
</dbReference>
<dbReference type="Proteomes" id="UP000008064">
    <property type="component" value="Unassembled WGS sequence"/>
</dbReference>
<evidence type="ECO:0008006" key="8">
    <source>
        <dbReference type="Google" id="ProtNLM"/>
    </source>
</evidence>
<evidence type="ECO:0000256" key="6">
    <source>
        <dbReference type="RuleBase" id="RU000488"/>
    </source>
</evidence>
<dbReference type="PANTHER" id="PTHR46181">
    <property type="entry name" value="MITOCHONDRIAL GLYCINE TRANSPORTER"/>
    <property type="match status" value="1"/>
</dbReference>
<dbReference type="Pfam" id="PF00153">
    <property type="entry name" value="Mito_carr"/>
    <property type="match status" value="1"/>
</dbReference>
<evidence type="ECO:0000256" key="1">
    <source>
        <dbReference type="ARBA" id="ARBA00004141"/>
    </source>
</evidence>
<keyword evidence="2 5" id="KW-0812">Transmembrane</keyword>
<keyword evidence="6" id="KW-0813">Transport</keyword>
<dbReference type="HOGENOM" id="CLU_193178_0_0_1"/>
<keyword evidence="3" id="KW-1133">Transmembrane helix</keyword>
<dbReference type="PANTHER" id="PTHR46181:SF3">
    <property type="entry name" value="MITOCHONDRIAL GLYCINE TRANSPORTER"/>
    <property type="match status" value="1"/>
</dbReference>
<evidence type="ECO:0000313" key="7">
    <source>
        <dbReference type="EMBL" id="EGO27143.1"/>
    </source>
</evidence>
<name>F8NP59_SERL9</name>
<sequence length="73" mass="7815">MSNVGQHLLSGALSGFTSAIFLQPFDLLKTRLQQGDGALTSRKTGIMLRTAQDIAVRDGLVGLWRGTSATLVR</sequence>
<dbReference type="GO" id="GO:1904983">
    <property type="term" value="P:glycine import into mitochondrion"/>
    <property type="evidence" value="ECO:0007669"/>
    <property type="project" value="TreeGrafter"/>
</dbReference>
<feature type="repeat" description="Solcar" evidence="5">
    <location>
        <begin position="2"/>
        <end position="73"/>
    </location>
</feature>
<comment type="subcellular location">
    <subcellularLocation>
        <location evidence="1">Membrane</location>
        <topology evidence="1">Multi-pass membrane protein</topology>
    </subcellularLocation>
</comment>
<dbReference type="Gene3D" id="1.50.40.10">
    <property type="entry name" value="Mitochondrial carrier domain"/>
    <property type="match status" value="1"/>
</dbReference>
<dbReference type="SUPFAM" id="SSF103506">
    <property type="entry name" value="Mitochondrial carrier"/>
    <property type="match status" value="1"/>
</dbReference>
<dbReference type="AlphaFoldDB" id="F8NP59"/>
<dbReference type="OrthoDB" id="1924968at2759"/>
<accession>F8NP59</accession>
<evidence type="ECO:0000256" key="2">
    <source>
        <dbReference type="ARBA" id="ARBA00022692"/>
    </source>
</evidence>
<protein>
    <recommendedName>
        <fullName evidence="8">ADP/ATP translocase</fullName>
    </recommendedName>
</protein>
<dbReference type="RefSeq" id="XP_007315234.1">
    <property type="nucleotide sequence ID" value="XM_007315172.1"/>
</dbReference>
<dbReference type="PROSITE" id="PS50920">
    <property type="entry name" value="SOLCAR"/>
    <property type="match status" value="1"/>
</dbReference>
<dbReference type="GeneID" id="18810943"/>
<organism>
    <name type="scientific">Serpula lacrymans var. lacrymans (strain S7.9)</name>
    <name type="common">Dry rot fungus</name>
    <dbReference type="NCBI Taxonomy" id="578457"/>
    <lineage>
        <taxon>Eukaryota</taxon>
        <taxon>Fungi</taxon>
        <taxon>Dikarya</taxon>
        <taxon>Basidiomycota</taxon>
        <taxon>Agaricomycotina</taxon>
        <taxon>Agaricomycetes</taxon>
        <taxon>Agaricomycetidae</taxon>
        <taxon>Boletales</taxon>
        <taxon>Coniophorineae</taxon>
        <taxon>Serpulaceae</taxon>
        <taxon>Serpula</taxon>
    </lineage>
</organism>
<keyword evidence="4 5" id="KW-0472">Membrane</keyword>
<comment type="similarity">
    <text evidence="6">Belongs to the mitochondrial carrier (TC 2.A.29) family.</text>
</comment>
<dbReference type="GO" id="GO:0015187">
    <property type="term" value="F:glycine transmembrane transporter activity"/>
    <property type="evidence" value="ECO:0007669"/>
    <property type="project" value="TreeGrafter"/>
</dbReference>
<evidence type="ECO:0000256" key="4">
    <source>
        <dbReference type="ARBA" id="ARBA00023136"/>
    </source>
</evidence>
<evidence type="ECO:0000256" key="5">
    <source>
        <dbReference type="PROSITE-ProRule" id="PRU00282"/>
    </source>
</evidence>
<dbReference type="KEGG" id="sla:SERLADRAFT_381420"/>
<dbReference type="GO" id="GO:0016020">
    <property type="term" value="C:membrane"/>
    <property type="evidence" value="ECO:0007669"/>
    <property type="project" value="UniProtKB-SubCell"/>
</dbReference>